<evidence type="ECO:0000313" key="10">
    <source>
        <dbReference type="EMBL" id="GBG15976.1"/>
    </source>
</evidence>
<evidence type="ECO:0000259" key="9">
    <source>
        <dbReference type="PROSITE" id="PS50887"/>
    </source>
</evidence>
<gene>
    <name evidence="10" type="ORF">NMK_3599</name>
</gene>
<protein>
    <recommendedName>
        <fullName evidence="2">diguanylate cyclase</fullName>
        <ecNumber evidence="2">2.7.7.65</ecNumber>
    </recommendedName>
</protein>
<dbReference type="Proteomes" id="UP000245081">
    <property type="component" value="Unassembled WGS sequence"/>
</dbReference>
<dbReference type="PANTHER" id="PTHR45138">
    <property type="entry name" value="REGULATORY COMPONENTS OF SENSORY TRANSDUCTION SYSTEM"/>
    <property type="match status" value="1"/>
</dbReference>
<evidence type="ECO:0000256" key="4">
    <source>
        <dbReference type="ARBA" id="ARBA00022692"/>
    </source>
</evidence>
<keyword evidence="11" id="KW-1185">Reference proteome</keyword>
<feature type="domain" description="GGDEF" evidence="9">
    <location>
        <begin position="321"/>
        <end position="451"/>
    </location>
</feature>
<sequence length="451" mass="49987">MAFTTSPDGVAVIWLPNAFLLVALLLNRGRHAWMLLLTVFAEVAADIPVFRWYEAAIISGVNITEVFITYGLLRCLGVLRLERLESQVRFLVAGPLIGAFIGGLLGAVVIKYFHGAEESYLSIARVWWFGDALGLLVTTPLLLSIFHHGKVRSLVVRRDYLAGYLALIAVLAIYVSLIVIYKDVLLTPAILLPPMLYAAHRLKLGFATVSVALTSLTLAILVTAGVPLFGDARLIVGILHAQEFIFIMSIMSLGFAVLMAEIEQHKYQLEQRVADRTRELAQLNQQLTLMAQTDALTGLLNRRAIFELATQDVDRCLRYGRPLAILMLDVDMFKLVNDQYGHQVGDVVLARVGRVLQESLRTSDKSARYGGEEFIVVAPEANEATASELAERLREIVAGQTIQAEGYEIKITVSIGFSLLRQGDDFAQLTKRADEALYLAKRYGRNRVEKA</sequence>
<comment type="subcellular location">
    <subcellularLocation>
        <location evidence="1">Cell membrane</location>
        <topology evidence="1">Multi-pass membrane protein</topology>
    </subcellularLocation>
</comment>
<evidence type="ECO:0000256" key="5">
    <source>
        <dbReference type="ARBA" id="ARBA00022989"/>
    </source>
</evidence>
<evidence type="ECO:0000256" key="1">
    <source>
        <dbReference type="ARBA" id="ARBA00004651"/>
    </source>
</evidence>
<dbReference type="InterPro" id="IPR043128">
    <property type="entry name" value="Rev_trsase/Diguanyl_cyclase"/>
</dbReference>
<comment type="catalytic activity">
    <reaction evidence="7">
        <text>2 GTP = 3',3'-c-di-GMP + 2 diphosphate</text>
        <dbReference type="Rhea" id="RHEA:24898"/>
        <dbReference type="ChEBI" id="CHEBI:33019"/>
        <dbReference type="ChEBI" id="CHEBI:37565"/>
        <dbReference type="ChEBI" id="CHEBI:58805"/>
        <dbReference type="EC" id="2.7.7.65"/>
    </reaction>
</comment>
<organism evidence="10 11">
    <name type="scientific">Novimethylophilus kurashikiensis</name>
    <dbReference type="NCBI Taxonomy" id="1825523"/>
    <lineage>
        <taxon>Bacteria</taxon>
        <taxon>Pseudomonadati</taxon>
        <taxon>Pseudomonadota</taxon>
        <taxon>Betaproteobacteria</taxon>
        <taxon>Nitrosomonadales</taxon>
        <taxon>Methylophilaceae</taxon>
        <taxon>Novimethylophilus</taxon>
    </lineage>
</organism>
<dbReference type="GO" id="GO:1902201">
    <property type="term" value="P:negative regulation of bacterial-type flagellum-dependent cell motility"/>
    <property type="evidence" value="ECO:0007669"/>
    <property type="project" value="TreeGrafter"/>
</dbReference>
<dbReference type="InterPro" id="IPR029787">
    <property type="entry name" value="Nucleotide_cyclase"/>
</dbReference>
<dbReference type="EMBL" id="BDOQ01000024">
    <property type="protein sequence ID" value="GBG15976.1"/>
    <property type="molecule type" value="Genomic_DNA"/>
</dbReference>
<dbReference type="SUPFAM" id="SSF55073">
    <property type="entry name" value="Nucleotide cyclase"/>
    <property type="match status" value="1"/>
</dbReference>
<comment type="caution">
    <text evidence="10">The sequence shown here is derived from an EMBL/GenBank/DDBJ whole genome shotgun (WGS) entry which is preliminary data.</text>
</comment>
<keyword evidence="3" id="KW-1003">Cell membrane</keyword>
<dbReference type="PANTHER" id="PTHR45138:SF9">
    <property type="entry name" value="DIGUANYLATE CYCLASE DGCM-RELATED"/>
    <property type="match status" value="1"/>
</dbReference>
<keyword evidence="5 8" id="KW-1133">Transmembrane helix</keyword>
<keyword evidence="6 8" id="KW-0472">Membrane</keyword>
<reference evidence="10 11" key="1">
    <citation type="journal article" date="2018" name="Environ. Microbiol.">
        <title>Isolation and genomic characterization of Novimethylophilus kurashikiensis gen. nov. sp. nov., a new lanthanide-dependent methylotrophic species of Methylophilaceae.</title>
        <authorList>
            <person name="Lv H."/>
            <person name="Sahin N."/>
            <person name="Tani A."/>
        </authorList>
    </citation>
    <scope>NUCLEOTIDE SEQUENCE [LARGE SCALE GENOMIC DNA]</scope>
    <source>
        <strain evidence="10 11">La2-4</strain>
    </source>
</reference>
<accession>A0A2R5FCQ4</accession>
<dbReference type="FunFam" id="3.30.70.270:FF:000001">
    <property type="entry name" value="Diguanylate cyclase domain protein"/>
    <property type="match status" value="1"/>
</dbReference>
<feature type="transmembrane region" description="Helical" evidence="8">
    <location>
        <begin position="6"/>
        <end position="26"/>
    </location>
</feature>
<dbReference type="GO" id="GO:0005886">
    <property type="term" value="C:plasma membrane"/>
    <property type="evidence" value="ECO:0007669"/>
    <property type="project" value="UniProtKB-SubCell"/>
</dbReference>
<evidence type="ECO:0000256" key="8">
    <source>
        <dbReference type="SAM" id="Phobius"/>
    </source>
</evidence>
<dbReference type="EC" id="2.7.7.65" evidence="2"/>
<dbReference type="Pfam" id="PF05231">
    <property type="entry name" value="MASE1"/>
    <property type="match status" value="1"/>
</dbReference>
<name>A0A2R5FCQ4_9PROT</name>
<evidence type="ECO:0000256" key="6">
    <source>
        <dbReference type="ARBA" id="ARBA00023136"/>
    </source>
</evidence>
<dbReference type="InterPro" id="IPR007895">
    <property type="entry name" value="MASE1"/>
</dbReference>
<dbReference type="InterPro" id="IPR000160">
    <property type="entry name" value="GGDEF_dom"/>
</dbReference>
<proteinExistence type="predicted"/>
<dbReference type="GO" id="GO:0043709">
    <property type="term" value="P:cell adhesion involved in single-species biofilm formation"/>
    <property type="evidence" value="ECO:0007669"/>
    <property type="project" value="TreeGrafter"/>
</dbReference>
<dbReference type="Pfam" id="PF00990">
    <property type="entry name" value="GGDEF"/>
    <property type="match status" value="1"/>
</dbReference>
<feature type="transmembrane region" description="Helical" evidence="8">
    <location>
        <begin position="161"/>
        <end position="181"/>
    </location>
</feature>
<evidence type="ECO:0000256" key="7">
    <source>
        <dbReference type="ARBA" id="ARBA00034247"/>
    </source>
</evidence>
<dbReference type="SMART" id="SM00267">
    <property type="entry name" value="GGDEF"/>
    <property type="match status" value="1"/>
</dbReference>
<feature type="transmembrane region" description="Helical" evidence="8">
    <location>
        <begin position="234"/>
        <end position="260"/>
    </location>
</feature>
<dbReference type="Gene3D" id="3.30.70.270">
    <property type="match status" value="1"/>
</dbReference>
<keyword evidence="4 8" id="KW-0812">Transmembrane</keyword>
<evidence type="ECO:0000313" key="11">
    <source>
        <dbReference type="Proteomes" id="UP000245081"/>
    </source>
</evidence>
<feature type="transmembrane region" description="Helical" evidence="8">
    <location>
        <begin position="201"/>
        <end position="222"/>
    </location>
</feature>
<feature type="transmembrane region" description="Helical" evidence="8">
    <location>
        <begin position="88"/>
        <end position="114"/>
    </location>
</feature>
<evidence type="ECO:0000256" key="3">
    <source>
        <dbReference type="ARBA" id="ARBA00022475"/>
    </source>
</evidence>
<dbReference type="NCBIfam" id="TIGR00254">
    <property type="entry name" value="GGDEF"/>
    <property type="match status" value="1"/>
</dbReference>
<feature type="transmembrane region" description="Helical" evidence="8">
    <location>
        <begin position="126"/>
        <end position="149"/>
    </location>
</feature>
<dbReference type="CDD" id="cd01949">
    <property type="entry name" value="GGDEF"/>
    <property type="match status" value="1"/>
</dbReference>
<dbReference type="AlphaFoldDB" id="A0A2R5FCQ4"/>
<dbReference type="PROSITE" id="PS50887">
    <property type="entry name" value="GGDEF"/>
    <property type="match status" value="1"/>
</dbReference>
<dbReference type="InterPro" id="IPR050469">
    <property type="entry name" value="Diguanylate_Cyclase"/>
</dbReference>
<evidence type="ECO:0000256" key="2">
    <source>
        <dbReference type="ARBA" id="ARBA00012528"/>
    </source>
</evidence>
<dbReference type="GO" id="GO:0052621">
    <property type="term" value="F:diguanylate cyclase activity"/>
    <property type="evidence" value="ECO:0007669"/>
    <property type="project" value="UniProtKB-EC"/>
</dbReference>